<sequence>MHQRSRDSCGQIVTHALKDAHEHGDRIAVMEEGLITVSGTPDEILASKTNGFESSFFCGCDHGRKGNSGARDEMCPPTL</sequence>
<dbReference type="EMBL" id="JAKELO010000002">
    <property type="protein sequence ID" value="MDE4908247.1"/>
    <property type="molecule type" value="Genomic_DNA"/>
</dbReference>
<keyword evidence="2" id="KW-1185">Reference proteome</keyword>
<dbReference type="RefSeq" id="WP_274924880.1">
    <property type="nucleotide sequence ID" value="NZ_JAKELO010000002.1"/>
</dbReference>
<gene>
    <name evidence="1" type="ORF">L0665_06445</name>
</gene>
<evidence type="ECO:0000313" key="1">
    <source>
        <dbReference type="EMBL" id="MDE4908247.1"/>
    </source>
</evidence>
<dbReference type="AlphaFoldDB" id="A0A9Q4PYM6"/>
<accession>A0A9Q4PYM6</accession>
<dbReference type="Proteomes" id="UP001143747">
    <property type="component" value="Unassembled WGS sequence"/>
</dbReference>
<organism evidence="1 2">
    <name type="scientific">Methanogenium marinum</name>
    <dbReference type="NCBI Taxonomy" id="348610"/>
    <lineage>
        <taxon>Archaea</taxon>
        <taxon>Methanobacteriati</taxon>
        <taxon>Methanobacteriota</taxon>
        <taxon>Stenosarchaea group</taxon>
        <taxon>Methanomicrobia</taxon>
        <taxon>Methanomicrobiales</taxon>
        <taxon>Methanomicrobiaceae</taxon>
        <taxon>Methanogenium</taxon>
    </lineage>
</organism>
<dbReference type="Gene3D" id="3.40.50.300">
    <property type="entry name" value="P-loop containing nucleotide triphosphate hydrolases"/>
    <property type="match status" value="1"/>
</dbReference>
<evidence type="ECO:0000313" key="2">
    <source>
        <dbReference type="Proteomes" id="UP001143747"/>
    </source>
</evidence>
<comment type="caution">
    <text evidence="1">The sequence shown here is derived from an EMBL/GenBank/DDBJ whole genome shotgun (WGS) entry which is preliminary data.</text>
</comment>
<dbReference type="SUPFAM" id="SSF52540">
    <property type="entry name" value="P-loop containing nucleoside triphosphate hydrolases"/>
    <property type="match status" value="1"/>
</dbReference>
<name>A0A9Q4PYM6_9EURY</name>
<reference evidence="1" key="1">
    <citation type="submission" date="2022-01" db="EMBL/GenBank/DDBJ databases">
        <title>Draft genome of Methanogenium marinum DSM 15558.</title>
        <authorList>
            <person name="Chen S.-C."/>
            <person name="You Y.-T."/>
        </authorList>
    </citation>
    <scope>NUCLEOTIDE SEQUENCE</scope>
    <source>
        <strain evidence="1">DSM 15558</strain>
    </source>
</reference>
<dbReference type="InterPro" id="IPR027417">
    <property type="entry name" value="P-loop_NTPase"/>
</dbReference>
<proteinExistence type="predicted"/>
<protein>
    <submittedName>
        <fullName evidence="1">Uncharacterized protein</fullName>
    </submittedName>
</protein>